<gene>
    <name evidence="3" type="ORF">N7517_007872</name>
</gene>
<dbReference type="PANTHER" id="PTHR43695:SF2">
    <property type="entry name" value="PUTATIVE (AFU_ORTHOLOGUE AFUA_2G17250)-RELATED"/>
    <property type="match status" value="1"/>
</dbReference>
<keyword evidence="1" id="KW-0732">Signal</keyword>
<dbReference type="Pfam" id="PF13472">
    <property type="entry name" value="Lipase_GDSL_2"/>
    <property type="match status" value="1"/>
</dbReference>
<evidence type="ECO:0000259" key="2">
    <source>
        <dbReference type="Pfam" id="PF13472"/>
    </source>
</evidence>
<keyword evidence="3" id="KW-0378">Hydrolase</keyword>
<dbReference type="EMBL" id="JAPZBT010000002">
    <property type="protein sequence ID" value="KAJ5375866.1"/>
    <property type="molecule type" value="Genomic_DNA"/>
</dbReference>
<feature type="chain" id="PRO_5040729950" evidence="1">
    <location>
        <begin position="21"/>
        <end position="265"/>
    </location>
</feature>
<accession>A0A9W9VDY2</accession>
<protein>
    <submittedName>
        <fullName evidence="3">Esterase SGNH hydrolase-type subgroup</fullName>
    </submittedName>
</protein>
<sequence length="265" mass="29144">MGIIVKAIDAVLSILSFVQTYPSPPMMKQLPKAPYFILAGDSTTASQSSDGGGWGDGFLNTTLFEGACGRNFGHNGATTVRFRDEGRWDNVIGTVRQVEHDYDPFVTIQFGHNDQLPAAKISLSQYISNLERFVTEAFAAGATPILVTPLSRLRYDDSTARPNIVMDLADETMGTITAAYRSNATYIDLNQASTQYLNEIGPENASTYNLNPTDFNHLNVPGSILFGGIVAELIIQKLDDLEKFGYLRVNGKLKEDVDHGIYHWP</sequence>
<comment type="caution">
    <text evidence="3">The sequence shown here is derived from an EMBL/GenBank/DDBJ whole genome shotgun (WGS) entry which is preliminary data.</text>
</comment>
<evidence type="ECO:0000256" key="1">
    <source>
        <dbReference type="SAM" id="SignalP"/>
    </source>
</evidence>
<dbReference type="Gene3D" id="3.40.50.1110">
    <property type="entry name" value="SGNH hydrolase"/>
    <property type="match status" value="1"/>
</dbReference>
<dbReference type="AlphaFoldDB" id="A0A9W9VDY2"/>
<dbReference type="InterPro" id="IPR037459">
    <property type="entry name" value="RhgT-like"/>
</dbReference>
<reference evidence="3" key="1">
    <citation type="submission" date="2022-12" db="EMBL/GenBank/DDBJ databases">
        <authorList>
            <person name="Petersen C."/>
        </authorList>
    </citation>
    <scope>NUCLEOTIDE SEQUENCE</scope>
    <source>
        <strain evidence="3">IBT 3081</strain>
    </source>
</reference>
<dbReference type="InterPro" id="IPR013830">
    <property type="entry name" value="SGNH_hydro"/>
</dbReference>
<proteinExistence type="predicted"/>
<feature type="domain" description="SGNH hydrolase-type esterase" evidence="2">
    <location>
        <begin position="39"/>
        <end position="198"/>
    </location>
</feature>
<keyword evidence="4" id="KW-1185">Reference proteome</keyword>
<dbReference type="OrthoDB" id="5041285at2759"/>
<dbReference type="InterPro" id="IPR036514">
    <property type="entry name" value="SGNH_hydro_sf"/>
</dbReference>
<evidence type="ECO:0000313" key="4">
    <source>
        <dbReference type="Proteomes" id="UP001147752"/>
    </source>
</evidence>
<dbReference type="RefSeq" id="XP_056581852.1">
    <property type="nucleotide sequence ID" value="XM_056725602.1"/>
</dbReference>
<dbReference type="GO" id="GO:0016787">
    <property type="term" value="F:hydrolase activity"/>
    <property type="evidence" value="ECO:0007669"/>
    <property type="project" value="UniProtKB-KW"/>
</dbReference>
<dbReference type="Proteomes" id="UP001147752">
    <property type="component" value="Unassembled WGS sequence"/>
</dbReference>
<feature type="signal peptide" evidence="1">
    <location>
        <begin position="1"/>
        <end position="20"/>
    </location>
</feature>
<reference evidence="3" key="2">
    <citation type="journal article" date="2023" name="IMA Fungus">
        <title>Comparative genomic study of the Penicillium genus elucidates a diverse pangenome and 15 lateral gene transfer events.</title>
        <authorList>
            <person name="Petersen C."/>
            <person name="Sorensen T."/>
            <person name="Nielsen M.R."/>
            <person name="Sondergaard T.E."/>
            <person name="Sorensen J.L."/>
            <person name="Fitzpatrick D.A."/>
            <person name="Frisvad J.C."/>
            <person name="Nielsen K.L."/>
        </authorList>
    </citation>
    <scope>NUCLEOTIDE SEQUENCE</scope>
    <source>
        <strain evidence="3">IBT 3081</strain>
    </source>
</reference>
<evidence type="ECO:0000313" key="3">
    <source>
        <dbReference type="EMBL" id="KAJ5375866.1"/>
    </source>
</evidence>
<dbReference type="SUPFAM" id="SSF52266">
    <property type="entry name" value="SGNH hydrolase"/>
    <property type="match status" value="1"/>
</dbReference>
<name>A0A9W9VDY2_9EURO</name>
<dbReference type="PANTHER" id="PTHR43695">
    <property type="entry name" value="PUTATIVE (AFU_ORTHOLOGUE AFUA_2G17250)-RELATED"/>
    <property type="match status" value="1"/>
</dbReference>
<dbReference type="GeneID" id="81464785"/>
<organism evidence="3 4">
    <name type="scientific">Penicillium concentricum</name>
    <dbReference type="NCBI Taxonomy" id="293559"/>
    <lineage>
        <taxon>Eukaryota</taxon>
        <taxon>Fungi</taxon>
        <taxon>Dikarya</taxon>
        <taxon>Ascomycota</taxon>
        <taxon>Pezizomycotina</taxon>
        <taxon>Eurotiomycetes</taxon>
        <taxon>Eurotiomycetidae</taxon>
        <taxon>Eurotiales</taxon>
        <taxon>Aspergillaceae</taxon>
        <taxon>Penicillium</taxon>
    </lineage>
</organism>